<dbReference type="PROSITE" id="PS51257">
    <property type="entry name" value="PROKAR_LIPOPROTEIN"/>
    <property type="match status" value="1"/>
</dbReference>
<dbReference type="InterPro" id="IPR026954">
    <property type="entry name" value="PknH-like_Extracell"/>
</dbReference>
<evidence type="ECO:0000259" key="3">
    <source>
        <dbReference type="Pfam" id="PF14032"/>
    </source>
</evidence>
<name>A0ABP5GXD9_9ACTN</name>
<sequence>MHYGVKSVAISAVVAAVLTATACSTSGSVGGSKAAGGKGKPGLSTGVPTATVADSDAAVGADASGTSSSSGKSSASGKSSSKPSTAASGASSSGATGGSGSTLTAAQLKPLLLTDKDDPGYTFDAARDETSTTDTPEKVTVGGAACQAFIDAQDALSTKYGTVAEADRQLDKKAENHVIRDSIAVMPSPDKAAAMIADVTAGLHACKSLTMADDSDQVQMAFDPIPQLIKDGQVGYVNTMTIGGNQLLAAVEVDQVGSTISEIALVGPMTTDTTTLQQMGATLAHLGQLQVQRIKAAQGQ</sequence>
<dbReference type="Gene3D" id="3.40.1000.70">
    <property type="entry name" value="PknH-like extracellular domain"/>
    <property type="match status" value="1"/>
</dbReference>
<evidence type="ECO:0000313" key="4">
    <source>
        <dbReference type="EMBL" id="GAA2057760.1"/>
    </source>
</evidence>
<feature type="chain" id="PRO_5047357467" description="PknH-like extracellular domain-containing protein" evidence="2">
    <location>
        <begin position="23"/>
        <end position="300"/>
    </location>
</feature>
<dbReference type="Proteomes" id="UP001500751">
    <property type="component" value="Unassembled WGS sequence"/>
</dbReference>
<reference evidence="5" key="1">
    <citation type="journal article" date="2019" name="Int. J. Syst. Evol. Microbiol.">
        <title>The Global Catalogue of Microorganisms (GCM) 10K type strain sequencing project: providing services to taxonomists for standard genome sequencing and annotation.</title>
        <authorList>
            <consortium name="The Broad Institute Genomics Platform"/>
            <consortium name="The Broad Institute Genome Sequencing Center for Infectious Disease"/>
            <person name="Wu L."/>
            <person name="Ma J."/>
        </authorList>
    </citation>
    <scope>NUCLEOTIDE SEQUENCE [LARGE SCALE GENOMIC DNA]</scope>
    <source>
        <strain evidence="5">JCM 16014</strain>
    </source>
</reference>
<feature type="compositionally biased region" description="Low complexity" evidence="1">
    <location>
        <begin position="47"/>
        <end position="94"/>
    </location>
</feature>
<protein>
    <recommendedName>
        <fullName evidence="3">PknH-like extracellular domain-containing protein</fullName>
    </recommendedName>
</protein>
<feature type="signal peptide" evidence="2">
    <location>
        <begin position="1"/>
        <end position="22"/>
    </location>
</feature>
<dbReference type="Pfam" id="PF14032">
    <property type="entry name" value="PknH_C"/>
    <property type="match status" value="1"/>
</dbReference>
<feature type="domain" description="PknH-like extracellular" evidence="3">
    <location>
        <begin position="104"/>
        <end position="245"/>
    </location>
</feature>
<evidence type="ECO:0000256" key="1">
    <source>
        <dbReference type="SAM" id="MobiDB-lite"/>
    </source>
</evidence>
<dbReference type="EMBL" id="BAAAQN010000068">
    <property type="protein sequence ID" value="GAA2057760.1"/>
    <property type="molecule type" value="Genomic_DNA"/>
</dbReference>
<keyword evidence="2" id="KW-0732">Signal</keyword>
<keyword evidence="5" id="KW-1185">Reference proteome</keyword>
<feature type="compositionally biased region" description="Gly residues" evidence="1">
    <location>
        <begin position="28"/>
        <end position="40"/>
    </location>
</feature>
<evidence type="ECO:0000313" key="5">
    <source>
        <dbReference type="Proteomes" id="UP001500751"/>
    </source>
</evidence>
<feature type="region of interest" description="Disordered" evidence="1">
    <location>
        <begin position="24"/>
        <end position="101"/>
    </location>
</feature>
<dbReference type="InterPro" id="IPR038232">
    <property type="entry name" value="PknH-like_Extracell_sf"/>
</dbReference>
<accession>A0ABP5GXD9</accession>
<gene>
    <name evidence="4" type="ORF">GCM10009839_79130</name>
</gene>
<feature type="region of interest" description="Disordered" evidence="1">
    <location>
        <begin position="117"/>
        <end position="137"/>
    </location>
</feature>
<organism evidence="4 5">
    <name type="scientific">Catenulispora yoronensis</name>
    <dbReference type="NCBI Taxonomy" id="450799"/>
    <lineage>
        <taxon>Bacteria</taxon>
        <taxon>Bacillati</taxon>
        <taxon>Actinomycetota</taxon>
        <taxon>Actinomycetes</taxon>
        <taxon>Catenulisporales</taxon>
        <taxon>Catenulisporaceae</taxon>
        <taxon>Catenulispora</taxon>
    </lineage>
</organism>
<proteinExistence type="predicted"/>
<comment type="caution">
    <text evidence="4">The sequence shown here is derived from an EMBL/GenBank/DDBJ whole genome shotgun (WGS) entry which is preliminary data.</text>
</comment>
<evidence type="ECO:0000256" key="2">
    <source>
        <dbReference type="SAM" id="SignalP"/>
    </source>
</evidence>
<feature type="compositionally biased region" description="Basic and acidic residues" evidence="1">
    <location>
        <begin position="117"/>
        <end position="130"/>
    </location>
</feature>